<evidence type="ECO:0000256" key="9">
    <source>
        <dbReference type="PIRSR" id="PIRSR600175-2"/>
    </source>
</evidence>
<proteinExistence type="inferred from homology"/>
<feature type="transmembrane region" description="Helical" evidence="12">
    <location>
        <begin position="410"/>
        <end position="431"/>
    </location>
</feature>
<feature type="transmembrane region" description="Helical" evidence="12">
    <location>
        <begin position="318"/>
        <end position="339"/>
    </location>
</feature>
<keyword evidence="8" id="KW-0915">Sodium</keyword>
<accession>A0A812ERT7</accession>
<feature type="transmembrane region" description="Helical" evidence="12">
    <location>
        <begin position="573"/>
        <end position="592"/>
    </location>
</feature>
<feature type="binding site" evidence="8">
    <location>
        <position position="425"/>
    </location>
    <ligand>
        <name>Na(+)</name>
        <dbReference type="ChEBI" id="CHEBI:29101"/>
        <label>1</label>
    </ligand>
</feature>
<dbReference type="GO" id="GO:0089718">
    <property type="term" value="P:amino acid import across plasma membrane"/>
    <property type="evidence" value="ECO:0007669"/>
    <property type="project" value="TreeGrafter"/>
</dbReference>
<keyword evidence="3 10" id="KW-0813">Transport</keyword>
<dbReference type="Pfam" id="PF00209">
    <property type="entry name" value="SNF"/>
    <property type="match status" value="1"/>
</dbReference>
<feature type="binding site" evidence="8">
    <location>
        <position position="58"/>
    </location>
    <ligand>
        <name>Na(+)</name>
        <dbReference type="ChEBI" id="CHEBI:29101"/>
        <label>1</label>
    </ligand>
</feature>
<evidence type="ECO:0000313" key="13">
    <source>
        <dbReference type="EMBL" id="CAE1328805.1"/>
    </source>
</evidence>
<feature type="region of interest" description="Disordered" evidence="11">
    <location>
        <begin position="13"/>
        <end position="40"/>
    </location>
</feature>
<dbReference type="PANTHER" id="PTHR11616:SF321">
    <property type="entry name" value="SODIUM-DEPENDENT NUTRIENT AMINO ACID TRANSPORTER 1-RELATED"/>
    <property type="match status" value="1"/>
</dbReference>
<evidence type="ECO:0000256" key="10">
    <source>
        <dbReference type="RuleBase" id="RU003732"/>
    </source>
</evidence>
<dbReference type="GO" id="GO:0046872">
    <property type="term" value="F:metal ion binding"/>
    <property type="evidence" value="ECO:0007669"/>
    <property type="project" value="UniProtKB-KW"/>
</dbReference>
<keyword evidence="7" id="KW-0325">Glycoprotein</keyword>
<feature type="transmembrane region" description="Helical" evidence="12">
    <location>
        <begin position="451"/>
        <end position="475"/>
    </location>
</feature>
<dbReference type="GO" id="GO:0005886">
    <property type="term" value="C:plasma membrane"/>
    <property type="evidence" value="ECO:0007669"/>
    <property type="project" value="TreeGrafter"/>
</dbReference>
<keyword evidence="14" id="KW-1185">Reference proteome</keyword>
<feature type="transmembrane region" description="Helical" evidence="12">
    <location>
        <begin position="269"/>
        <end position="290"/>
    </location>
</feature>
<keyword evidence="4 10" id="KW-0812">Transmembrane</keyword>
<keyword evidence="9" id="KW-1015">Disulfide bond</keyword>
<dbReference type="PROSITE" id="PS00610">
    <property type="entry name" value="NA_NEUROTRAN_SYMP_1"/>
    <property type="match status" value="1"/>
</dbReference>
<dbReference type="PRINTS" id="PR00176">
    <property type="entry name" value="NANEUSMPORT"/>
</dbReference>
<gene>
    <name evidence="13" type="ORF">SPHA_78419</name>
</gene>
<reference evidence="13" key="1">
    <citation type="submission" date="2021-01" db="EMBL/GenBank/DDBJ databases">
        <authorList>
            <person name="Li R."/>
            <person name="Bekaert M."/>
        </authorList>
    </citation>
    <scope>NUCLEOTIDE SEQUENCE</scope>
    <source>
        <strain evidence="13">Farmed</strain>
    </source>
</reference>
<evidence type="ECO:0000256" key="12">
    <source>
        <dbReference type="SAM" id="Phobius"/>
    </source>
</evidence>
<evidence type="ECO:0000256" key="4">
    <source>
        <dbReference type="ARBA" id="ARBA00022692"/>
    </source>
</evidence>
<dbReference type="InterPro" id="IPR037272">
    <property type="entry name" value="SNS_sf"/>
</dbReference>
<feature type="transmembrane region" description="Helical" evidence="12">
    <location>
        <begin position="49"/>
        <end position="70"/>
    </location>
</feature>
<feature type="transmembrane region" description="Helical" evidence="12">
    <location>
        <begin position="76"/>
        <end position="96"/>
    </location>
</feature>
<feature type="compositionally biased region" description="Low complexity" evidence="11">
    <location>
        <begin position="21"/>
        <end position="36"/>
    </location>
</feature>
<keyword evidence="5 12" id="KW-1133">Transmembrane helix</keyword>
<evidence type="ECO:0000256" key="6">
    <source>
        <dbReference type="ARBA" id="ARBA00023136"/>
    </source>
</evidence>
<protein>
    <recommendedName>
        <fullName evidence="10">Transporter</fullName>
    </recommendedName>
</protein>
<feature type="binding site" evidence="8">
    <location>
        <position position="426"/>
    </location>
    <ligand>
        <name>Na(+)</name>
        <dbReference type="ChEBI" id="CHEBI:29101"/>
        <label>1</label>
    </ligand>
</feature>
<evidence type="ECO:0000256" key="3">
    <source>
        <dbReference type="ARBA" id="ARBA00022448"/>
    </source>
</evidence>
<feature type="binding site" evidence="8">
    <location>
        <position position="55"/>
    </location>
    <ligand>
        <name>Na(+)</name>
        <dbReference type="ChEBI" id="CHEBI:29101"/>
        <label>1</label>
    </ligand>
</feature>
<feature type="binding site" evidence="8">
    <location>
        <position position="62"/>
    </location>
    <ligand>
        <name>Na(+)</name>
        <dbReference type="ChEBI" id="CHEBI:29101"/>
        <label>1</label>
    </ligand>
</feature>
<dbReference type="GO" id="GO:0015179">
    <property type="term" value="F:L-amino acid transmembrane transporter activity"/>
    <property type="evidence" value="ECO:0007669"/>
    <property type="project" value="TreeGrafter"/>
</dbReference>
<name>A0A812ERT7_ACAPH</name>
<organism evidence="13 14">
    <name type="scientific">Acanthosepion pharaonis</name>
    <name type="common">Pharaoh cuttlefish</name>
    <name type="synonym">Sepia pharaonis</name>
    <dbReference type="NCBI Taxonomy" id="158019"/>
    <lineage>
        <taxon>Eukaryota</taxon>
        <taxon>Metazoa</taxon>
        <taxon>Spiralia</taxon>
        <taxon>Lophotrochozoa</taxon>
        <taxon>Mollusca</taxon>
        <taxon>Cephalopoda</taxon>
        <taxon>Coleoidea</taxon>
        <taxon>Decapodiformes</taxon>
        <taxon>Sepiida</taxon>
        <taxon>Sepiina</taxon>
        <taxon>Sepiidae</taxon>
        <taxon>Acanthosepion</taxon>
    </lineage>
</organism>
<feature type="binding site" evidence="8">
    <location>
        <position position="422"/>
    </location>
    <ligand>
        <name>Na(+)</name>
        <dbReference type="ChEBI" id="CHEBI:29101"/>
        <label>1</label>
    </ligand>
</feature>
<dbReference type="PROSITE" id="PS50267">
    <property type="entry name" value="NA_NEUROTRAN_SYMP_3"/>
    <property type="match status" value="1"/>
</dbReference>
<comment type="subcellular location">
    <subcellularLocation>
        <location evidence="1">Membrane</location>
        <topology evidence="1">Multi-pass membrane protein</topology>
    </subcellularLocation>
</comment>
<feature type="transmembrane region" description="Helical" evidence="12">
    <location>
        <begin position="123"/>
        <end position="148"/>
    </location>
</feature>
<feature type="binding site" evidence="8">
    <location>
        <position position="325"/>
    </location>
    <ligand>
        <name>Na(+)</name>
        <dbReference type="ChEBI" id="CHEBI:29101"/>
        <label>1</label>
    </ligand>
</feature>
<keyword evidence="10" id="KW-0769">Symport</keyword>
<evidence type="ECO:0000256" key="8">
    <source>
        <dbReference type="PIRSR" id="PIRSR600175-1"/>
    </source>
</evidence>
<feature type="transmembrane region" description="Helical" evidence="12">
    <location>
        <begin position="241"/>
        <end position="260"/>
    </location>
</feature>
<dbReference type="SUPFAM" id="SSF161070">
    <property type="entry name" value="SNF-like"/>
    <property type="match status" value="1"/>
</dbReference>
<evidence type="ECO:0000256" key="7">
    <source>
        <dbReference type="ARBA" id="ARBA00023180"/>
    </source>
</evidence>
<dbReference type="GO" id="GO:0005283">
    <property type="term" value="F:amino acid:sodium symporter activity"/>
    <property type="evidence" value="ECO:0007669"/>
    <property type="project" value="TreeGrafter"/>
</dbReference>
<dbReference type="InterPro" id="IPR000175">
    <property type="entry name" value="Na/ntran_symport"/>
</dbReference>
<feature type="disulfide bond" evidence="9">
    <location>
        <begin position="160"/>
        <end position="168"/>
    </location>
</feature>
<feature type="transmembrane region" description="Helical" evidence="12">
    <location>
        <begin position="524"/>
        <end position="547"/>
    </location>
</feature>
<comment type="similarity">
    <text evidence="2 10">Belongs to the sodium:neurotransmitter symporter (SNF) (TC 2.A.22) family.</text>
</comment>
<dbReference type="EMBL" id="CAHIKZ030005539">
    <property type="protein sequence ID" value="CAE1328805.1"/>
    <property type="molecule type" value="Genomic_DNA"/>
</dbReference>
<dbReference type="AlphaFoldDB" id="A0A812ERT7"/>
<comment type="caution">
    <text evidence="13">The sequence shown here is derived from an EMBL/GenBank/DDBJ whole genome shotgun (WGS) entry which is preliminary data.</text>
</comment>
<sequence>MRKKSFNLTCQVNDGYPQKNSLSESQDQLQDDSLSSDSDRGQWGNKAEFMLSCVGLSVGLGNVWRFPYLAYKHGGAAFLLAYLVLQLLIGKPLYFMELAMGQYSSKGPTGVWSMNPSAKGIGISMMFISLVVAIYYNVIMGYTLFYFFSSMQTTLPWMDCSKFPDYSCISERVTCVGNMTLDKEGCLCPIKTTNKTWYEPGYNITCRNTSETFYTASTLFFELEVIQRSKGLEPENIGVPIWKLALCMLLSWIIVVACLYKGVKSSGKVVYFTATFPYVILIILLIRGAILPGALDGVKYFIVPEWEKFSDITMWVDAAGQMFFSLSVCFGGIIMFGSYNRFRNNIYADALIISLMDLLTSVIAGFVIFTILGHLSFKTQIDISKIAQKGYGLAFVAYPEALATLPVPQLWSVLFFFMLFTLGLDSEFALLETMLTCLQDEYPKLRKYKGLLCVVSGIICFFLALPCICPGGDYVVILMDYYGADFAVLCVASCESIAVMWVYGFRRFLKDVEYMIGFKPNPSVFWSFCWVICSPILITVLFIYRMVRYNPPNYPDLPLVGSKKMPYPEFAQVIGWLLTIIGLMPIPIYFLYKLFTAKSSEFADKMAEITRPTTEWCARRKSNKTGVDNLAMDTKRF</sequence>
<evidence type="ECO:0000256" key="11">
    <source>
        <dbReference type="SAM" id="MobiDB-lite"/>
    </source>
</evidence>
<evidence type="ECO:0000256" key="5">
    <source>
        <dbReference type="ARBA" id="ARBA00022989"/>
    </source>
</evidence>
<evidence type="ECO:0000256" key="2">
    <source>
        <dbReference type="ARBA" id="ARBA00006459"/>
    </source>
</evidence>
<dbReference type="OrthoDB" id="6581954at2759"/>
<dbReference type="PANTHER" id="PTHR11616">
    <property type="entry name" value="SODIUM/CHLORIDE DEPENDENT TRANSPORTER"/>
    <property type="match status" value="1"/>
</dbReference>
<keyword evidence="8" id="KW-0479">Metal-binding</keyword>
<evidence type="ECO:0000313" key="14">
    <source>
        <dbReference type="Proteomes" id="UP000597762"/>
    </source>
</evidence>
<feature type="transmembrane region" description="Helical" evidence="12">
    <location>
        <begin position="351"/>
        <end position="372"/>
    </location>
</feature>
<dbReference type="Proteomes" id="UP000597762">
    <property type="component" value="Unassembled WGS sequence"/>
</dbReference>
<keyword evidence="6 12" id="KW-0472">Membrane</keyword>
<evidence type="ECO:0000256" key="1">
    <source>
        <dbReference type="ARBA" id="ARBA00004141"/>
    </source>
</evidence>
<feature type="transmembrane region" description="Helical" evidence="12">
    <location>
        <begin position="481"/>
        <end position="503"/>
    </location>
</feature>